<evidence type="ECO:0000256" key="3">
    <source>
        <dbReference type="PROSITE-ProRule" id="PRU00339"/>
    </source>
</evidence>
<dbReference type="EMBL" id="LDUG01000006">
    <property type="protein sequence ID" value="KVW99459.1"/>
    <property type="molecule type" value="Genomic_DNA"/>
</dbReference>
<keyword evidence="1" id="KW-0677">Repeat</keyword>
<dbReference type="InterPro" id="IPR050498">
    <property type="entry name" value="Ycf3"/>
</dbReference>
<accession>A0A106BVK9</accession>
<keyword evidence="2 3" id="KW-0802">TPR repeat</keyword>
<gene>
    <name evidence="5" type="ORF">ABW22_01890</name>
</gene>
<comment type="caution">
    <text evidence="5">The sequence shown here is derived from an EMBL/GenBank/DDBJ whole genome shotgun (WGS) entry which is preliminary data.</text>
</comment>
<dbReference type="RefSeq" id="WP_059751440.1">
    <property type="nucleotide sequence ID" value="NZ_LDUG01000006.1"/>
</dbReference>
<name>A0A106BVK9_THIDE</name>
<dbReference type="Gene3D" id="1.25.40.10">
    <property type="entry name" value="Tetratricopeptide repeat domain"/>
    <property type="match status" value="1"/>
</dbReference>
<keyword evidence="4" id="KW-0732">Signal</keyword>
<evidence type="ECO:0000256" key="4">
    <source>
        <dbReference type="SAM" id="SignalP"/>
    </source>
</evidence>
<proteinExistence type="predicted"/>
<dbReference type="NCBIfam" id="TIGR02521">
    <property type="entry name" value="type_IV_pilW"/>
    <property type="match status" value="1"/>
</dbReference>
<feature type="signal peptide" evidence="4">
    <location>
        <begin position="1"/>
        <end position="20"/>
    </location>
</feature>
<reference evidence="5 6" key="1">
    <citation type="journal article" date="2015" name="Appl. Environ. Microbiol.">
        <title>Aerobic and Anaerobic Thiosulfate Oxidation by a Cold-Adapted, Subglacial Chemoautotroph.</title>
        <authorList>
            <person name="Harrold Z.R."/>
            <person name="Skidmore M.L."/>
            <person name="Hamilton T.L."/>
            <person name="Desch L."/>
            <person name="Amada K."/>
            <person name="van Gelder W."/>
            <person name="Glover K."/>
            <person name="Roden E.E."/>
            <person name="Boyd E.S."/>
        </authorList>
    </citation>
    <scope>NUCLEOTIDE SEQUENCE [LARGE SCALE GENOMIC DNA]</scope>
    <source>
        <strain evidence="5 6">RG</strain>
    </source>
</reference>
<dbReference type="PANTHER" id="PTHR44858:SF1">
    <property type="entry name" value="UDP-N-ACETYLGLUCOSAMINE--PEPTIDE N-ACETYLGLUCOSAMINYLTRANSFERASE SPINDLY-RELATED"/>
    <property type="match status" value="1"/>
</dbReference>
<dbReference type="InterPro" id="IPR011990">
    <property type="entry name" value="TPR-like_helical_dom_sf"/>
</dbReference>
<protein>
    <submittedName>
        <fullName evidence="5">Pilus assembly protein PilW</fullName>
    </submittedName>
</protein>
<keyword evidence="6" id="KW-1185">Reference proteome</keyword>
<dbReference type="Proteomes" id="UP000064243">
    <property type="component" value="Unassembled WGS sequence"/>
</dbReference>
<dbReference type="PATRIC" id="fig|36861.3.peg.3107"/>
<evidence type="ECO:0000313" key="5">
    <source>
        <dbReference type="EMBL" id="KVW99459.1"/>
    </source>
</evidence>
<dbReference type="InterPro" id="IPR019734">
    <property type="entry name" value="TPR_rpt"/>
</dbReference>
<dbReference type="PANTHER" id="PTHR44858">
    <property type="entry name" value="TETRATRICOPEPTIDE REPEAT PROTEIN 6"/>
    <property type="match status" value="1"/>
</dbReference>
<evidence type="ECO:0000313" key="6">
    <source>
        <dbReference type="Proteomes" id="UP000064243"/>
    </source>
</evidence>
<feature type="chain" id="PRO_5007125766" evidence="4">
    <location>
        <begin position="21"/>
        <end position="257"/>
    </location>
</feature>
<dbReference type="InterPro" id="IPR013360">
    <property type="entry name" value="Pilus_4_PilW"/>
</dbReference>
<dbReference type="SMART" id="SM00028">
    <property type="entry name" value="TPR"/>
    <property type="match status" value="4"/>
</dbReference>
<feature type="repeat" description="TPR" evidence="3">
    <location>
        <begin position="74"/>
        <end position="107"/>
    </location>
</feature>
<evidence type="ECO:0000256" key="2">
    <source>
        <dbReference type="ARBA" id="ARBA00022803"/>
    </source>
</evidence>
<organism evidence="5 6">
    <name type="scientific">Thiobacillus denitrificans</name>
    <dbReference type="NCBI Taxonomy" id="36861"/>
    <lineage>
        <taxon>Bacteria</taxon>
        <taxon>Pseudomonadati</taxon>
        <taxon>Pseudomonadota</taxon>
        <taxon>Betaproteobacteria</taxon>
        <taxon>Nitrosomonadales</taxon>
        <taxon>Thiobacillaceae</taxon>
        <taxon>Thiobacillus</taxon>
    </lineage>
</organism>
<sequence length="257" mass="28724">MKKWIGILAAAMLAGCAVQPMDSGSGVANTQVDSESRQRARAFTDLAGAYFARAQYKVALDELRKAIIADNRFGPAYNIYGLIYMELAEDKLAEENFRRAIELDRSDSEARTNFGWFLCTLGRYDEGLEQFSTALRNPLYAHPEQAMANAGLCAEKKGDLALAEANLLKSLKLQPDNPNTVLKLAGLHFRQDRLMETQRLLGRHAELAPPTAESLWLGVRLERKLGDRAQEAAYGLQLRKRFPDSNEARLLLTGQYE</sequence>
<dbReference type="SUPFAM" id="SSF48452">
    <property type="entry name" value="TPR-like"/>
    <property type="match status" value="1"/>
</dbReference>
<dbReference type="Pfam" id="PF13181">
    <property type="entry name" value="TPR_8"/>
    <property type="match status" value="2"/>
</dbReference>
<evidence type="ECO:0000256" key="1">
    <source>
        <dbReference type="ARBA" id="ARBA00022737"/>
    </source>
</evidence>
<dbReference type="AlphaFoldDB" id="A0A106BVK9"/>
<dbReference type="PROSITE" id="PS51257">
    <property type="entry name" value="PROKAR_LIPOPROTEIN"/>
    <property type="match status" value="1"/>
</dbReference>
<dbReference type="OrthoDB" id="9814042at2"/>
<dbReference type="PROSITE" id="PS50005">
    <property type="entry name" value="TPR"/>
    <property type="match status" value="1"/>
</dbReference>
<dbReference type="STRING" id="1123392.GCA_000376425_01578"/>